<dbReference type="EMBL" id="MHMA01000033">
    <property type="protein sequence ID" value="OGZ19841.1"/>
    <property type="molecule type" value="Genomic_DNA"/>
</dbReference>
<dbReference type="Proteomes" id="UP000178721">
    <property type="component" value="Unassembled WGS sequence"/>
</dbReference>
<gene>
    <name evidence="5" type="ORF">A2654_01045</name>
</gene>
<dbReference type="PANTHER" id="PTHR43432">
    <property type="entry name" value="SLR0285 PROTEIN"/>
    <property type="match status" value="1"/>
</dbReference>
<evidence type="ECO:0000313" key="5">
    <source>
        <dbReference type="EMBL" id="OGZ19841.1"/>
    </source>
</evidence>
<name>A0A1G2E3K9_9BACT</name>
<dbReference type="GO" id="GO:0046872">
    <property type="term" value="F:metal ion binding"/>
    <property type="evidence" value="ECO:0007669"/>
    <property type="project" value="UniProtKB-KW"/>
</dbReference>
<dbReference type="Pfam" id="PF04055">
    <property type="entry name" value="Radical_SAM"/>
    <property type="match status" value="1"/>
</dbReference>
<evidence type="ECO:0000259" key="4">
    <source>
        <dbReference type="PROSITE" id="PS51918"/>
    </source>
</evidence>
<feature type="domain" description="Radical SAM core" evidence="4">
    <location>
        <begin position="16"/>
        <end position="256"/>
    </location>
</feature>
<reference evidence="5 6" key="1">
    <citation type="journal article" date="2016" name="Nat. Commun.">
        <title>Thousands of microbial genomes shed light on interconnected biogeochemical processes in an aquifer system.</title>
        <authorList>
            <person name="Anantharaman K."/>
            <person name="Brown C.T."/>
            <person name="Hug L.A."/>
            <person name="Sharon I."/>
            <person name="Castelle C.J."/>
            <person name="Probst A.J."/>
            <person name="Thomas B.C."/>
            <person name="Singh A."/>
            <person name="Wilkins M.J."/>
            <person name="Karaoz U."/>
            <person name="Brodie E.L."/>
            <person name="Williams K.H."/>
            <person name="Hubbard S.S."/>
            <person name="Banfield J.F."/>
        </authorList>
    </citation>
    <scope>NUCLEOTIDE SEQUENCE [LARGE SCALE GENOMIC DNA]</scope>
</reference>
<evidence type="ECO:0000256" key="1">
    <source>
        <dbReference type="ARBA" id="ARBA00022723"/>
    </source>
</evidence>
<dbReference type="GO" id="GO:0003824">
    <property type="term" value="F:catalytic activity"/>
    <property type="evidence" value="ECO:0007669"/>
    <property type="project" value="InterPro"/>
</dbReference>
<evidence type="ECO:0000256" key="2">
    <source>
        <dbReference type="ARBA" id="ARBA00023004"/>
    </source>
</evidence>
<dbReference type="PROSITE" id="PS51918">
    <property type="entry name" value="RADICAL_SAM"/>
    <property type="match status" value="1"/>
</dbReference>
<dbReference type="InterPro" id="IPR007197">
    <property type="entry name" value="rSAM"/>
</dbReference>
<comment type="caution">
    <text evidence="5">The sequence shown here is derived from an EMBL/GenBank/DDBJ whole genome shotgun (WGS) entry which is preliminary data.</text>
</comment>
<sequence length="268" mass="31443">MLKIKEIKAKSIIQKSALPGSDYVINPYIGCLHGCIYCYARFMKRFTNHPEPWGKFIDIKVNAPDLIPRDTKKYKDKSIGISSVTDAYQPIEGKYKLTRGVLKKLIPPQPDLWILTKSDLIIRDIDLLKQFKKCVVGVSLSTLDDKIRKEVEPLAASVERRINALKKLKEAGIKTYVFISPIFPFLTDWQGIIEKTKNFAGEFWFENLNLYSSLRNNIYSWLKNHHPELAERYQEIYFTKNNYWNKVEKEIADYGRKNKLDFKIYFHH</sequence>
<dbReference type="InterPro" id="IPR058240">
    <property type="entry name" value="rSAM_sf"/>
</dbReference>
<keyword evidence="1" id="KW-0479">Metal-binding</keyword>
<dbReference type="PANTHER" id="PTHR43432:SF3">
    <property type="entry name" value="SLR0285 PROTEIN"/>
    <property type="match status" value="1"/>
</dbReference>
<dbReference type="CDD" id="cd01335">
    <property type="entry name" value="Radical_SAM"/>
    <property type="match status" value="1"/>
</dbReference>
<keyword evidence="3" id="KW-0411">Iron-sulfur</keyword>
<dbReference type="AlphaFoldDB" id="A0A1G2E3K9"/>
<dbReference type="InterPro" id="IPR040086">
    <property type="entry name" value="MJ0683-like"/>
</dbReference>
<dbReference type="SFLD" id="SFLDS00029">
    <property type="entry name" value="Radical_SAM"/>
    <property type="match status" value="1"/>
</dbReference>
<evidence type="ECO:0000256" key="3">
    <source>
        <dbReference type="ARBA" id="ARBA00023014"/>
    </source>
</evidence>
<organism evidence="5 6">
    <name type="scientific">Candidatus Nealsonbacteria bacterium RIFCSPHIGHO2_01_FULL_43_31</name>
    <dbReference type="NCBI Taxonomy" id="1801665"/>
    <lineage>
        <taxon>Bacteria</taxon>
        <taxon>Candidatus Nealsoniibacteriota</taxon>
    </lineage>
</organism>
<dbReference type="InterPro" id="IPR006638">
    <property type="entry name" value="Elp3/MiaA/NifB-like_rSAM"/>
</dbReference>
<dbReference type="Gene3D" id="3.80.30.30">
    <property type="match status" value="1"/>
</dbReference>
<dbReference type="SMART" id="SM00729">
    <property type="entry name" value="Elp3"/>
    <property type="match status" value="1"/>
</dbReference>
<keyword evidence="2" id="KW-0408">Iron</keyword>
<dbReference type="SFLD" id="SFLDG01084">
    <property type="entry name" value="Uncharacterised_Radical_SAM_Su"/>
    <property type="match status" value="1"/>
</dbReference>
<protein>
    <recommendedName>
        <fullName evidence="4">Radical SAM core domain-containing protein</fullName>
    </recommendedName>
</protein>
<dbReference type="GO" id="GO:0051536">
    <property type="term" value="F:iron-sulfur cluster binding"/>
    <property type="evidence" value="ECO:0007669"/>
    <property type="project" value="UniProtKB-KW"/>
</dbReference>
<accession>A0A1G2E3K9</accession>
<evidence type="ECO:0000313" key="6">
    <source>
        <dbReference type="Proteomes" id="UP000178721"/>
    </source>
</evidence>
<proteinExistence type="predicted"/>
<dbReference type="SUPFAM" id="SSF102114">
    <property type="entry name" value="Radical SAM enzymes"/>
    <property type="match status" value="1"/>
</dbReference>